<dbReference type="Pfam" id="PF00132">
    <property type="entry name" value="Hexapep"/>
    <property type="match status" value="1"/>
</dbReference>
<dbReference type="STRING" id="1234679.BN424_2576"/>
<dbReference type="AlphaFoldDB" id="K8E5K8"/>
<evidence type="ECO:0000313" key="3">
    <source>
        <dbReference type="EMBL" id="CCO12015.2"/>
    </source>
</evidence>
<dbReference type="GO" id="GO:0008811">
    <property type="term" value="F:chloramphenicol O-acetyltransferase activity"/>
    <property type="evidence" value="ECO:0007669"/>
    <property type="project" value="UniProtKB-EC"/>
</dbReference>
<dbReference type="EMBL" id="HE999757">
    <property type="protein sequence ID" value="CCO12015.2"/>
    <property type="molecule type" value="Genomic_DNA"/>
</dbReference>
<sequence length="165" mass="18768">MGVNCNFYKTKIGRFCSISSDVKLINGNHPSSKFVSTHPAFYSVMGQAGFSYTSEQLFKENLYYCEEKDVILNIGNDVWIGQAVMIMEGISIGDGAIIASGAIVTKNVEPYTIVGGVPAKEIKKRFSETQISFLLNEKWWEYSNEKLEENYYLFRDIDIFVKKRD</sequence>
<dbReference type="PANTHER" id="PTHR43300:SF11">
    <property type="entry name" value="ACETYLTRANSFERASE RV3034C-RELATED"/>
    <property type="match status" value="1"/>
</dbReference>
<evidence type="ECO:0000256" key="1">
    <source>
        <dbReference type="ARBA" id="ARBA00022679"/>
    </source>
</evidence>
<proteinExistence type="predicted"/>
<organism evidence="3 4">
    <name type="scientific">Carnobacterium maltaromaticum LMA28</name>
    <dbReference type="NCBI Taxonomy" id="1234679"/>
    <lineage>
        <taxon>Bacteria</taxon>
        <taxon>Bacillati</taxon>
        <taxon>Bacillota</taxon>
        <taxon>Bacilli</taxon>
        <taxon>Lactobacillales</taxon>
        <taxon>Carnobacteriaceae</taxon>
        <taxon>Carnobacterium</taxon>
    </lineage>
</organism>
<dbReference type="InterPro" id="IPR018357">
    <property type="entry name" value="Hexapep_transf_CS"/>
</dbReference>
<dbReference type="KEGG" id="cml:BN424_2576"/>
<dbReference type="HOGENOM" id="CLU_051638_5_2_9"/>
<dbReference type="PANTHER" id="PTHR43300">
    <property type="entry name" value="ACETYLTRANSFERASE"/>
    <property type="match status" value="1"/>
</dbReference>
<keyword evidence="4" id="KW-1185">Reference proteome</keyword>
<dbReference type="eggNOG" id="COG0110">
    <property type="taxonomic scope" value="Bacteria"/>
</dbReference>
<keyword evidence="2" id="KW-0677">Repeat</keyword>
<name>K8E5K8_CARML</name>
<dbReference type="InterPro" id="IPR050179">
    <property type="entry name" value="Trans_hexapeptide_repeat"/>
</dbReference>
<dbReference type="EC" id="2.3.1.28" evidence="3"/>
<dbReference type="Proteomes" id="UP000000212">
    <property type="component" value="Chromosome"/>
</dbReference>
<gene>
    <name evidence="3" type="primary">cat</name>
    <name evidence="3" type="ORF">BN424_2576</name>
</gene>
<evidence type="ECO:0000256" key="2">
    <source>
        <dbReference type="ARBA" id="ARBA00022737"/>
    </source>
</evidence>
<accession>K8E5K8</accession>
<dbReference type="Gene3D" id="2.160.10.10">
    <property type="entry name" value="Hexapeptide repeat proteins"/>
    <property type="match status" value="1"/>
</dbReference>
<keyword evidence="1 3" id="KW-0808">Transferase</keyword>
<dbReference type="PROSITE" id="PS00101">
    <property type="entry name" value="HEXAPEP_TRANSFERASES"/>
    <property type="match status" value="1"/>
</dbReference>
<dbReference type="InterPro" id="IPR011004">
    <property type="entry name" value="Trimer_LpxA-like_sf"/>
</dbReference>
<protein>
    <submittedName>
        <fullName evidence="3">Bacterial transferase hexapeptide family protein</fullName>
        <ecNumber evidence="3">2.3.1.28</ecNumber>
    </submittedName>
</protein>
<dbReference type="SUPFAM" id="SSF51161">
    <property type="entry name" value="Trimeric LpxA-like enzymes"/>
    <property type="match status" value="1"/>
</dbReference>
<evidence type="ECO:0000313" key="4">
    <source>
        <dbReference type="Proteomes" id="UP000000212"/>
    </source>
</evidence>
<keyword evidence="3" id="KW-0012">Acyltransferase</keyword>
<dbReference type="CDD" id="cd03349">
    <property type="entry name" value="LbH_XAT"/>
    <property type="match status" value="1"/>
</dbReference>
<reference evidence="4" key="1">
    <citation type="journal article" date="2013" name="Genome Announc.">
        <title>Complete Chromosome Sequence of Carnobacterium maltaromaticum LMA 28.</title>
        <authorList>
            <person name="Cailliez-Grimal C."/>
            <person name="Chaillou S."/>
            <person name="Anba-Mondoloni J."/>
            <person name="Loux V."/>
            <person name="Afzal M.I."/>
            <person name="Rahman A."/>
            <person name="Kergourlay G."/>
            <person name="Champomier-Verges M.C."/>
            <person name="Zagorec M."/>
            <person name="Dalgaard P."/>
            <person name="Leisner J.J."/>
            <person name="Prevost H."/>
            <person name="Revol-Junelles A.M."/>
            <person name="Borges F."/>
        </authorList>
    </citation>
    <scope>NUCLEOTIDE SEQUENCE</scope>
    <source>
        <strain evidence="4">LMA28</strain>
    </source>
</reference>
<dbReference type="InterPro" id="IPR001451">
    <property type="entry name" value="Hexapep"/>
</dbReference>